<protein>
    <recommendedName>
        <fullName evidence="6">Transcription initiation factor TFIID subunit 6</fullName>
    </recommendedName>
</protein>
<dbReference type="CDD" id="cd22931">
    <property type="entry name" value="HFD_TAF6"/>
    <property type="match status" value="1"/>
</dbReference>
<dbReference type="GO" id="GO:0046695">
    <property type="term" value="C:SLIK (SAGA-like) complex"/>
    <property type="evidence" value="ECO:0007669"/>
    <property type="project" value="InterPro"/>
</dbReference>
<dbReference type="Gene3D" id="1.25.40.770">
    <property type="entry name" value="TAF6, C-terminal HEAT repeat domain"/>
    <property type="match status" value="1"/>
</dbReference>
<dbReference type="InterPro" id="IPR046344">
    <property type="entry name" value="TAF6_C_sf"/>
</dbReference>
<dbReference type="PANTHER" id="PTHR10221">
    <property type="entry name" value="TRANSCRIPTION INITIATION FACTOR TFIID SUBUNIT 6"/>
    <property type="match status" value="1"/>
</dbReference>
<dbReference type="Gene3D" id="1.10.20.10">
    <property type="entry name" value="Histone, subunit A"/>
    <property type="match status" value="1"/>
</dbReference>
<dbReference type="GO" id="GO:0005669">
    <property type="term" value="C:transcription factor TFIID complex"/>
    <property type="evidence" value="ECO:0007669"/>
    <property type="project" value="InterPro"/>
</dbReference>
<organism evidence="8">
    <name type="scientific">Menopon gallinae</name>
    <name type="common">poultry shaft louse</name>
    <dbReference type="NCBI Taxonomy" id="328185"/>
    <lineage>
        <taxon>Eukaryota</taxon>
        <taxon>Metazoa</taxon>
        <taxon>Ecdysozoa</taxon>
        <taxon>Arthropoda</taxon>
        <taxon>Hexapoda</taxon>
        <taxon>Insecta</taxon>
        <taxon>Pterygota</taxon>
        <taxon>Neoptera</taxon>
        <taxon>Paraneoptera</taxon>
        <taxon>Psocodea</taxon>
        <taxon>Troctomorpha</taxon>
        <taxon>Phthiraptera</taxon>
        <taxon>Amblycera</taxon>
        <taxon>Menoponidae</taxon>
        <taxon>Menopon</taxon>
    </lineage>
</organism>
<dbReference type="SMART" id="SM00803">
    <property type="entry name" value="TAF"/>
    <property type="match status" value="1"/>
</dbReference>
<evidence type="ECO:0000259" key="7">
    <source>
        <dbReference type="SMART" id="SM00803"/>
    </source>
</evidence>
<gene>
    <name evidence="8" type="ORF">PYX00_003158</name>
</gene>
<dbReference type="Pfam" id="PF07571">
    <property type="entry name" value="TAF6_C"/>
    <property type="match status" value="1"/>
</dbReference>
<evidence type="ECO:0000256" key="3">
    <source>
        <dbReference type="ARBA" id="ARBA00023015"/>
    </source>
</evidence>
<keyword evidence="3" id="KW-0805">Transcription regulation</keyword>
<evidence type="ECO:0000256" key="4">
    <source>
        <dbReference type="ARBA" id="ARBA00023163"/>
    </source>
</evidence>
<dbReference type="GO" id="GO:0051123">
    <property type="term" value="P:RNA polymerase II preinitiation complex assembly"/>
    <property type="evidence" value="ECO:0007669"/>
    <property type="project" value="TreeGrafter"/>
</dbReference>
<evidence type="ECO:0000313" key="8">
    <source>
        <dbReference type="EMBL" id="KAL0275235.1"/>
    </source>
</evidence>
<evidence type="ECO:0000256" key="5">
    <source>
        <dbReference type="ARBA" id="ARBA00023242"/>
    </source>
</evidence>
<dbReference type="EMBL" id="JARGDH010000002">
    <property type="protein sequence ID" value="KAL0275235.1"/>
    <property type="molecule type" value="Genomic_DNA"/>
</dbReference>
<keyword evidence="5" id="KW-0539">Nucleus</keyword>
<dbReference type="InterPro" id="IPR037796">
    <property type="entry name" value="TAF6"/>
</dbReference>
<comment type="caution">
    <text evidence="8">The sequence shown here is derived from an EMBL/GenBank/DDBJ whole genome shotgun (WGS) entry which is preliminary data.</text>
</comment>
<dbReference type="FunFam" id="1.25.40.770:FF:000001">
    <property type="entry name" value="Transcription initiation factor TFIID subunit 6"/>
    <property type="match status" value="1"/>
</dbReference>
<evidence type="ECO:0000256" key="2">
    <source>
        <dbReference type="ARBA" id="ARBA00007688"/>
    </source>
</evidence>
<evidence type="ECO:0000256" key="1">
    <source>
        <dbReference type="ARBA" id="ARBA00004123"/>
    </source>
</evidence>
<dbReference type="AlphaFoldDB" id="A0AAW2HZ30"/>
<dbReference type="InterPro" id="IPR009072">
    <property type="entry name" value="Histone-fold"/>
</dbReference>
<comment type="subcellular location">
    <subcellularLocation>
        <location evidence="1">Nucleus</location>
    </subcellularLocation>
</comment>
<dbReference type="GO" id="GO:0003713">
    <property type="term" value="F:transcription coactivator activity"/>
    <property type="evidence" value="ECO:0007669"/>
    <property type="project" value="TreeGrafter"/>
</dbReference>
<proteinExistence type="inferred from homology"/>
<reference evidence="8" key="1">
    <citation type="journal article" date="2024" name="Gigascience">
        <title>Chromosome-level genome of the poultry shaft louse Menopon gallinae provides insight into the host-switching and adaptive evolution of parasitic lice.</title>
        <authorList>
            <person name="Xu Y."/>
            <person name="Ma L."/>
            <person name="Liu S."/>
            <person name="Liang Y."/>
            <person name="Liu Q."/>
            <person name="He Z."/>
            <person name="Tian L."/>
            <person name="Duan Y."/>
            <person name="Cai W."/>
            <person name="Li H."/>
            <person name="Song F."/>
        </authorList>
    </citation>
    <scope>NUCLEOTIDE SEQUENCE</scope>
    <source>
        <strain evidence="8">Cailab_2023a</strain>
    </source>
</reference>
<dbReference type="Pfam" id="PF02969">
    <property type="entry name" value="TAF"/>
    <property type="match status" value="1"/>
</dbReference>
<dbReference type="GO" id="GO:0000124">
    <property type="term" value="C:SAGA complex"/>
    <property type="evidence" value="ECO:0007669"/>
    <property type="project" value="InterPro"/>
</dbReference>
<name>A0AAW2HZ30_9NEOP</name>
<dbReference type="SUPFAM" id="SSF47113">
    <property type="entry name" value="Histone-fold"/>
    <property type="match status" value="1"/>
</dbReference>
<dbReference type="FunFam" id="1.10.20.10:FF:000030">
    <property type="entry name" value="Transcription initiation factor TFIID subunit 6"/>
    <property type="match status" value="1"/>
</dbReference>
<sequence>MAEPENVYGTNLSVESMKVVAESIGISNLPDDAAKELSDDISYKLKMIIQDSIKLMHHGKREKLCTSDIDNALKMKNIEPVYGFYVPDHIPFRFASGGGRELHFIEEKEVDLNEITSSPLPKLPLEITLRAHWLVIEGVQPTIPENPPPVSKDTQRLESVDPITKLNQSAKDMAGKPTTGKLQKLKNVETVHVKQLATHELSVEQQLYYKEITEACVGSDEGRRAEALQSLACDPGLHEMLPRMCTFITEGVKVNVVQNNLALLIYLMRMVKALLDNQSLYLEKYLHELIPSVATCIVSKQLCMRPEVDNHWALRDFASRLLAQICNNFNTSTNNVQSRITRLFSRALQGEKAPLSSLYGAIQGLSELGTEVVKVLILPKIKMLGERLEACNESSTANADKIAAGHIKHLILKLVAPLLKSIRNPPDYLEEYTSEYGYLGSVLHSAVVKARMAPPATSQPTTSVISATTPVRAPSQQSIIASPATTRTIVVAGNQTRPTLSGAGQQQKFFVLARPPAPNTGGGGNLVKIVTSSQGGTSQKIPTSTSQMTKLVVVCMANSSNISSGPVIAQAGQQNKTIYMNPQQQQFVKIEEEEEIN</sequence>
<dbReference type="GO" id="GO:0046982">
    <property type="term" value="F:protein heterodimerization activity"/>
    <property type="evidence" value="ECO:0007669"/>
    <property type="project" value="InterPro"/>
</dbReference>
<dbReference type="InterPro" id="IPR004823">
    <property type="entry name" value="TAF_TATA-bd_Histone-like_dom"/>
</dbReference>
<comment type="similarity">
    <text evidence="2">Belongs to the TAF6 family.</text>
</comment>
<keyword evidence="4" id="KW-0804">Transcription</keyword>
<dbReference type="PANTHER" id="PTHR10221:SF9">
    <property type="entry name" value="TRANSCRIPTION INITIATION FACTOR TFIID SUBUNIT 6"/>
    <property type="match status" value="1"/>
</dbReference>
<feature type="domain" description="TATA box binding protein associated factor (TAF) histone-like fold" evidence="7">
    <location>
        <begin position="10"/>
        <end position="74"/>
    </location>
</feature>
<evidence type="ECO:0000256" key="6">
    <source>
        <dbReference type="ARBA" id="ARBA00040091"/>
    </source>
</evidence>
<dbReference type="GO" id="GO:0016251">
    <property type="term" value="F:RNA polymerase II general transcription initiation factor activity"/>
    <property type="evidence" value="ECO:0007669"/>
    <property type="project" value="InterPro"/>
</dbReference>
<dbReference type="CDD" id="cd08050">
    <property type="entry name" value="TAF6C"/>
    <property type="match status" value="1"/>
</dbReference>
<accession>A0AAW2HZ30</accession>
<dbReference type="InterPro" id="IPR011442">
    <property type="entry name" value="TAF6_C"/>
</dbReference>